<keyword evidence="8" id="KW-1185">Reference proteome</keyword>
<dbReference type="Gene3D" id="3.30.1330.60">
    <property type="entry name" value="OmpA-like domain"/>
    <property type="match status" value="1"/>
</dbReference>
<dbReference type="PRINTS" id="PR01021">
    <property type="entry name" value="OMPADOMAIN"/>
</dbReference>
<dbReference type="PROSITE" id="PS51123">
    <property type="entry name" value="OMPA_2"/>
    <property type="match status" value="1"/>
</dbReference>
<organism evidence="7 8">
    <name type="scientific">Ravibacter arvi</name>
    <dbReference type="NCBI Taxonomy" id="2051041"/>
    <lineage>
        <taxon>Bacteria</taxon>
        <taxon>Pseudomonadati</taxon>
        <taxon>Bacteroidota</taxon>
        <taxon>Cytophagia</taxon>
        <taxon>Cytophagales</taxon>
        <taxon>Spirosomataceae</taxon>
        <taxon>Ravibacter</taxon>
    </lineage>
</organism>
<dbReference type="SUPFAM" id="SSF103088">
    <property type="entry name" value="OmpA-like"/>
    <property type="match status" value="1"/>
</dbReference>
<dbReference type="EMBL" id="BAABEY010000036">
    <property type="protein sequence ID" value="GAA4447493.1"/>
    <property type="molecule type" value="Genomic_DNA"/>
</dbReference>
<feature type="domain" description="OmpA-like" evidence="6">
    <location>
        <begin position="508"/>
        <end position="626"/>
    </location>
</feature>
<evidence type="ECO:0000256" key="4">
    <source>
        <dbReference type="PROSITE-ProRule" id="PRU00473"/>
    </source>
</evidence>
<feature type="region of interest" description="Disordered" evidence="5">
    <location>
        <begin position="438"/>
        <end position="495"/>
    </location>
</feature>
<dbReference type="InterPro" id="IPR036737">
    <property type="entry name" value="OmpA-like_sf"/>
</dbReference>
<dbReference type="CDD" id="cd07185">
    <property type="entry name" value="OmpA_C-like"/>
    <property type="match status" value="1"/>
</dbReference>
<name>A0ABP8MD73_9BACT</name>
<accession>A0ABP8MD73</accession>
<dbReference type="InterPro" id="IPR006665">
    <property type="entry name" value="OmpA-like"/>
</dbReference>
<evidence type="ECO:0000256" key="5">
    <source>
        <dbReference type="SAM" id="MobiDB-lite"/>
    </source>
</evidence>
<reference evidence="8" key="1">
    <citation type="journal article" date="2019" name="Int. J. Syst. Evol. Microbiol.">
        <title>The Global Catalogue of Microorganisms (GCM) 10K type strain sequencing project: providing services to taxonomists for standard genome sequencing and annotation.</title>
        <authorList>
            <consortium name="The Broad Institute Genomics Platform"/>
            <consortium name="The Broad Institute Genome Sequencing Center for Infectious Disease"/>
            <person name="Wu L."/>
            <person name="Ma J."/>
        </authorList>
    </citation>
    <scope>NUCLEOTIDE SEQUENCE [LARGE SCALE GENOMIC DNA]</scope>
    <source>
        <strain evidence="8">JCM 31920</strain>
    </source>
</reference>
<dbReference type="InterPro" id="IPR006664">
    <property type="entry name" value="OMP_bac"/>
</dbReference>
<evidence type="ECO:0000256" key="1">
    <source>
        <dbReference type="ARBA" id="ARBA00004442"/>
    </source>
</evidence>
<evidence type="ECO:0000313" key="7">
    <source>
        <dbReference type="EMBL" id="GAA4447493.1"/>
    </source>
</evidence>
<dbReference type="Gene3D" id="2.60.40.1120">
    <property type="entry name" value="Carboxypeptidase-like, regulatory domain"/>
    <property type="match status" value="1"/>
</dbReference>
<evidence type="ECO:0000313" key="8">
    <source>
        <dbReference type="Proteomes" id="UP001501508"/>
    </source>
</evidence>
<evidence type="ECO:0000256" key="3">
    <source>
        <dbReference type="ARBA" id="ARBA00023237"/>
    </source>
</evidence>
<gene>
    <name evidence="7" type="ORF">GCM10023091_42450</name>
</gene>
<protein>
    <recommendedName>
        <fullName evidence="6">OmpA-like domain-containing protein</fullName>
    </recommendedName>
</protein>
<proteinExistence type="predicted"/>
<evidence type="ECO:0000256" key="2">
    <source>
        <dbReference type="ARBA" id="ARBA00023136"/>
    </source>
</evidence>
<dbReference type="Proteomes" id="UP001501508">
    <property type="component" value="Unassembled WGS sequence"/>
</dbReference>
<dbReference type="SUPFAM" id="SSF69304">
    <property type="entry name" value="Tricorn protease N-terminal domain"/>
    <property type="match status" value="1"/>
</dbReference>
<comment type="subcellular location">
    <subcellularLocation>
        <location evidence="1">Cell outer membrane</location>
    </subcellularLocation>
</comment>
<sequence length="626" mass="67655">MIRNATALLVIWMGAGFGLVKGQSANQPELLGEAVNSDYNEIGPVIAPDGKTLYFSRISHPQNANGENGSQDIWYTEFRNNKWTNAVRMPNIVNKDVYNSIYSITPDGNTILLKGSYVKGVYQTRGFSVSKKVRRTWSVPETIEIPDYEKMSKGEFDCGFLSNDGKTLVMSFSDKKKGRNDDLYVSFKDKDGKWSKPQSLGPDLNTPGHMETTPFLAADGLTLYFSSDRPGGLGGNDIYSSRRLDASWRKWTKPVNLGPSVNTPGFEGYYTVAAAGDYAYWSSNNAGSTKKGDVFRLSLQKPKAPDSTGAATGQPVIAEQKDLTRPDPVTMLSGRVLDSKTGKPVEAMIVFNEFPSGREAGTATTDPETGAYKFTLPYGAKYTMRPVAPNFVAESELIDLTDAGVASARKKDLLLSSRTPELPDSSASAAPPVVVAANPAGKAGQDSTRGDTNGDGRIAKLDSVSKPREQPVPAGNADKTGAGDGKTAAVDTTQNRSYQEVDKTLKVVAIEVGGVVRLNNIFFETASARLRGESKMELDQMVQTMKEHPTMRVELGGHTDNEGSESTNLKLSQGRSNAVKAYLLQNGIAADRVTSVGYGESKPVAGNETAEGRQANRRVEFTIIQK</sequence>
<dbReference type="Pfam" id="PF00691">
    <property type="entry name" value="OmpA"/>
    <property type="match status" value="1"/>
</dbReference>
<feature type="compositionally biased region" description="Basic and acidic residues" evidence="5">
    <location>
        <begin position="448"/>
        <end position="469"/>
    </location>
</feature>
<dbReference type="PANTHER" id="PTHR30329">
    <property type="entry name" value="STATOR ELEMENT OF FLAGELLAR MOTOR COMPLEX"/>
    <property type="match status" value="1"/>
</dbReference>
<comment type="caution">
    <text evidence="7">The sequence shown here is derived from an EMBL/GenBank/DDBJ whole genome shotgun (WGS) entry which is preliminary data.</text>
</comment>
<dbReference type="RefSeq" id="WP_345032943.1">
    <property type="nucleotide sequence ID" value="NZ_BAABEY010000036.1"/>
</dbReference>
<dbReference type="InterPro" id="IPR011659">
    <property type="entry name" value="WD40"/>
</dbReference>
<evidence type="ECO:0000259" key="6">
    <source>
        <dbReference type="PROSITE" id="PS51123"/>
    </source>
</evidence>
<dbReference type="Pfam" id="PF07676">
    <property type="entry name" value="PD40"/>
    <property type="match status" value="2"/>
</dbReference>
<dbReference type="PANTHER" id="PTHR30329:SF21">
    <property type="entry name" value="LIPOPROTEIN YIAD-RELATED"/>
    <property type="match status" value="1"/>
</dbReference>
<dbReference type="InterPro" id="IPR050330">
    <property type="entry name" value="Bact_OuterMem_StrucFunc"/>
</dbReference>
<keyword evidence="2 4" id="KW-0472">Membrane</keyword>
<keyword evidence="3" id="KW-0998">Cell outer membrane</keyword>